<accession>A0A5E4QR27</accession>
<keyword evidence="4" id="KW-1185">Reference proteome</keyword>
<dbReference type="SUPFAM" id="SSF50156">
    <property type="entry name" value="PDZ domain-like"/>
    <property type="match status" value="1"/>
</dbReference>
<reference evidence="3 4" key="1">
    <citation type="submission" date="2017-07" db="EMBL/GenBank/DDBJ databases">
        <authorList>
            <person name="Talla V."/>
            <person name="Backstrom N."/>
        </authorList>
    </citation>
    <scope>NUCLEOTIDE SEQUENCE [LARGE SCALE GENOMIC DNA]</scope>
</reference>
<gene>
    <name evidence="3" type="ORF">LSINAPIS_LOCUS10239</name>
</gene>
<evidence type="ECO:0000313" key="3">
    <source>
        <dbReference type="EMBL" id="VVC99346.1"/>
    </source>
</evidence>
<name>A0A5E4QR27_9NEOP</name>
<dbReference type="SMART" id="SM00228">
    <property type="entry name" value="PDZ"/>
    <property type="match status" value="1"/>
</dbReference>
<dbReference type="Pfam" id="PF00595">
    <property type="entry name" value="PDZ"/>
    <property type="match status" value="1"/>
</dbReference>
<dbReference type="CDD" id="cd00136">
    <property type="entry name" value="PDZ_canonical"/>
    <property type="match status" value="1"/>
</dbReference>
<dbReference type="EMBL" id="FZQP02004089">
    <property type="protein sequence ID" value="VVC99346.1"/>
    <property type="molecule type" value="Genomic_DNA"/>
</dbReference>
<evidence type="ECO:0000256" key="1">
    <source>
        <dbReference type="SAM" id="MobiDB-lite"/>
    </source>
</evidence>
<dbReference type="Gene3D" id="2.30.42.10">
    <property type="match status" value="1"/>
</dbReference>
<dbReference type="AlphaFoldDB" id="A0A5E4QR27"/>
<protein>
    <recommendedName>
        <fullName evidence="2">PDZ domain-containing protein</fullName>
    </recommendedName>
</protein>
<dbReference type="Proteomes" id="UP000324832">
    <property type="component" value="Unassembled WGS sequence"/>
</dbReference>
<dbReference type="InterPro" id="IPR036034">
    <property type="entry name" value="PDZ_sf"/>
</dbReference>
<sequence length="209" mass="22975">MSDSSFKKPLPAPRRTKISKHLVFSTDPESVKDEFAFDNPGFKQEEKGWQHDAPTLPMGGKTHALQAEFIKPEQSKDDSFIQRARVRRVKLWARDFTGLGLTCGGGAKDGVSIQSVLRNGPAAASKLQPGDKIKSIKIEFTGTPLEDAVAILSLASPYPVELEVVDGGRISGEGWKKKANCCIHRSLQKTTQTTQPWKQSIAKVGLKKY</sequence>
<organism evidence="3 4">
    <name type="scientific">Leptidea sinapis</name>
    <dbReference type="NCBI Taxonomy" id="189913"/>
    <lineage>
        <taxon>Eukaryota</taxon>
        <taxon>Metazoa</taxon>
        <taxon>Ecdysozoa</taxon>
        <taxon>Arthropoda</taxon>
        <taxon>Hexapoda</taxon>
        <taxon>Insecta</taxon>
        <taxon>Pterygota</taxon>
        <taxon>Neoptera</taxon>
        <taxon>Endopterygota</taxon>
        <taxon>Lepidoptera</taxon>
        <taxon>Glossata</taxon>
        <taxon>Ditrysia</taxon>
        <taxon>Papilionoidea</taxon>
        <taxon>Pieridae</taxon>
        <taxon>Dismorphiinae</taxon>
        <taxon>Leptidea</taxon>
    </lineage>
</organism>
<evidence type="ECO:0000259" key="2">
    <source>
        <dbReference type="PROSITE" id="PS50106"/>
    </source>
</evidence>
<dbReference type="InterPro" id="IPR001478">
    <property type="entry name" value="PDZ"/>
</dbReference>
<proteinExistence type="predicted"/>
<feature type="region of interest" description="Disordered" evidence="1">
    <location>
        <begin position="1"/>
        <end position="23"/>
    </location>
</feature>
<feature type="domain" description="PDZ" evidence="2">
    <location>
        <begin position="88"/>
        <end position="152"/>
    </location>
</feature>
<dbReference type="PROSITE" id="PS50106">
    <property type="entry name" value="PDZ"/>
    <property type="match status" value="1"/>
</dbReference>
<evidence type="ECO:0000313" key="4">
    <source>
        <dbReference type="Proteomes" id="UP000324832"/>
    </source>
</evidence>